<feature type="region of interest" description="Disordered" evidence="4">
    <location>
        <begin position="345"/>
        <end position="385"/>
    </location>
</feature>
<evidence type="ECO:0000259" key="5">
    <source>
        <dbReference type="PROSITE" id="PS50932"/>
    </source>
</evidence>
<dbReference type="Proteomes" id="UP000076023">
    <property type="component" value="Unassembled WGS sequence"/>
</dbReference>
<protein>
    <submittedName>
        <fullName evidence="6">LacI family transcriptional regulator</fullName>
    </submittedName>
</protein>
<dbReference type="Gene3D" id="3.40.50.2300">
    <property type="match status" value="2"/>
</dbReference>
<proteinExistence type="predicted"/>
<dbReference type="PROSITE" id="PS50932">
    <property type="entry name" value="HTH_LACI_2"/>
    <property type="match status" value="1"/>
</dbReference>
<evidence type="ECO:0000313" key="7">
    <source>
        <dbReference type="Proteomes" id="UP000076023"/>
    </source>
</evidence>
<name>A0A146GFV1_TERSA</name>
<dbReference type="Gene3D" id="1.10.260.40">
    <property type="entry name" value="lambda repressor-like DNA-binding domains"/>
    <property type="match status" value="1"/>
</dbReference>
<dbReference type="STRING" id="690879.TSACC_3533"/>
<dbReference type="GO" id="GO:0000976">
    <property type="term" value="F:transcription cis-regulatory region binding"/>
    <property type="evidence" value="ECO:0007669"/>
    <property type="project" value="TreeGrafter"/>
</dbReference>
<dbReference type="InterPro" id="IPR000843">
    <property type="entry name" value="HTH_LacI"/>
</dbReference>
<dbReference type="InterPro" id="IPR028082">
    <property type="entry name" value="Peripla_BP_I"/>
</dbReference>
<dbReference type="GO" id="GO:0003700">
    <property type="term" value="F:DNA-binding transcription factor activity"/>
    <property type="evidence" value="ECO:0007669"/>
    <property type="project" value="TreeGrafter"/>
</dbReference>
<evidence type="ECO:0000256" key="2">
    <source>
        <dbReference type="ARBA" id="ARBA00023125"/>
    </source>
</evidence>
<gene>
    <name evidence="6" type="ORF">TSACC_3533</name>
</gene>
<keyword evidence="3" id="KW-0804">Transcription</keyword>
<evidence type="ECO:0000256" key="1">
    <source>
        <dbReference type="ARBA" id="ARBA00023015"/>
    </source>
</evidence>
<feature type="compositionally biased region" description="Low complexity" evidence="4">
    <location>
        <begin position="368"/>
        <end position="385"/>
    </location>
</feature>
<keyword evidence="1" id="KW-0805">Transcription regulation</keyword>
<dbReference type="InParanoid" id="A0A146GFV1"/>
<evidence type="ECO:0000256" key="4">
    <source>
        <dbReference type="SAM" id="MobiDB-lite"/>
    </source>
</evidence>
<sequence length="385" mass="43415">MSTSPRVTIRDIARKAHMHFTTVSLALRNSPKLKIETREKIQKLAESMGYRPDPMLAALNAYRQANRPVHYQASLAWVHNWANPENLYGCEEFNQYYMGACDRAAERGYNIEEFALAKDGITIERLHRILRARNIQGTLLAPQPSAKSFLDLRYDELSAVAFGFSMRPAVLHLVTNHHYHTMMMLMEKVLEFGYRRPGLCIPRDWNYKVDCAWQSVFLLFLDEHPELARIPIYWATWDATQDAGLAAWIGENRPDVILAFNEAKKAVENVGYRIPEDVAFASAFLNKDESIMSGVHQSDYLIGQKAVDMVIDMLHRGETGIPGTPVRMLVEGEFYLGTTMPDLRKVDKSADQAGKKNAAKSRGRKPPASRGSRPSRRAGSAAGSS</sequence>
<dbReference type="PANTHER" id="PTHR30146">
    <property type="entry name" value="LACI-RELATED TRANSCRIPTIONAL REPRESSOR"/>
    <property type="match status" value="1"/>
</dbReference>
<dbReference type="OrthoDB" id="9803256at2"/>
<evidence type="ECO:0000256" key="3">
    <source>
        <dbReference type="ARBA" id="ARBA00023163"/>
    </source>
</evidence>
<feature type="compositionally biased region" description="Basic residues" evidence="4">
    <location>
        <begin position="357"/>
        <end position="367"/>
    </location>
</feature>
<dbReference type="PANTHER" id="PTHR30146:SF24">
    <property type="entry name" value="XYLOSE OPERON REGULATORY PROTEIN"/>
    <property type="match status" value="1"/>
</dbReference>
<dbReference type="CDD" id="cd01392">
    <property type="entry name" value="HTH_LacI"/>
    <property type="match status" value="1"/>
</dbReference>
<dbReference type="Pfam" id="PF00356">
    <property type="entry name" value="LacI"/>
    <property type="match status" value="1"/>
</dbReference>
<keyword evidence="2" id="KW-0238">DNA-binding</keyword>
<reference evidence="7" key="1">
    <citation type="journal article" date="2017" name="Genome Announc.">
        <title>Draft Genome Sequence of Terrimicrobium sacchariphilum NM-5T, a Facultative Anaerobic Soil Bacterium of the Class Spartobacteria.</title>
        <authorList>
            <person name="Qiu Y.L."/>
            <person name="Tourlousse D.M."/>
            <person name="Matsuura N."/>
            <person name="Ohashi A."/>
            <person name="Sekiguchi Y."/>
        </authorList>
    </citation>
    <scope>NUCLEOTIDE SEQUENCE [LARGE SCALE GENOMIC DNA]</scope>
    <source>
        <strain evidence="7">NM-5</strain>
    </source>
</reference>
<feature type="domain" description="HTH lacI-type" evidence="5">
    <location>
        <begin position="7"/>
        <end position="61"/>
    </location>
</feature>
<dbReference type="SUPFAM" id="SSF53822">
    <property type="entry name" value="Periplasmic binding protein-like I"/>
    <property type="match status" value="1"/>
</dbReference>
<organism evidence="6 7">
    <name type="scientific">Terrimicrobium sacchariphilum</name>
    <dbReference type="NCBI Taxonomy" id="690879"/>
    <lineage>
        <taxon>Bacteria</taxon>
        <taxon>Pseudomonadati</taxon>
        <taxon>Verrucomicrobiota</taxon>
        <taxon>Terrimicrobiia</taxon>
        <taxon>Terrimicrobiales</taxon>
        <taxon>Terrimicrobiaceae</taxon>
        <taxon>Terrimicrobium</taxon>
    </lineage>
</organism>
<dbReference type="AlphaFoldDB" id="A0A146GFV1"/>
<feature type="compositionally biased region" description="Basic and acidic residues" evidence="4">
    <location>
        <begin position="345"/>
        <end position="354"/>
    </location>
</feature>
<evidence type="ECO:0000313" key="6">
    <source>
        <dbReference type="EMBL" id="GAT35467.1"/>
    </source>
</evidence>
<comment type="caution">
    <text evidence="6">The sequence shown here is derived from an EMBL/GenBank/DDBJ whole genome shotgun (WGS) entry which is preliminary data.</text>
</comment>
<keyword evidence="7" id="KW-1185">Reference proteome</keyword>
<dbReference type="SMART" id="SM00354">
    <property type="entry name" value="HTH_LACI"/>
    <property type="match status" value="1"/>
</dbReference>
<dbReference type="EMBL" id="BDCO01000003">
    <property type="protein sequence ID" value="GAT35467.1"/>
    <property type="molecule type" value="Genomic_DNA"/>
</dbReference>
<dbReference type="RefSeq" id="WP_075081271.1">
    <property type="nucleotide sequence ID" value="NZ_BDCO01000003.1"/>
</dbReference>
<accession>A0A146GFV1</accession>
<dbReference type="InterPro" id="IPR010982">
    <property type="entry name" value="Lambda_DNA-bd_dom_sf"/>
</dbReference>
<dbReference type="SUPFAM" id="SSF47413">
    <property type="entry name" value="lambda repressor-like DNA-binding domains"/>
    <property type="match status" value="1"/>
</dbReference>